<dbReference type="GO" id="GO:0046872">
    <property type="term" value="F:metal ion binding"/>
    <property type="evidence" value="ECO:0007669"/>
    <property type="project" value="UniProtKB-KW"/>
</dbReference>
<protein>
    <submittedName>
        <fullName evidence="12">Transcriptional activator DEMETER</fullName>
    </submittedName>
</protein>
<keyword evidence="5" id="KW-0479">Metal-binding</keyword>
<sequence length="1848" mass="207247">MPDSIAQQPICKNWQPDEPVQPNRARQAQCGQIYRNWQPDELVRPNLAAQAQCSQIGPASRANSFETGNLLADYMQMAQCQTATHSCYVPMGHGRESIDVSRLPGNWQENLSNFDTWQTSVPADSHVYGDYSQKPERMTDKLASMSFQKLLGLADADESEAALQNALSEKDFIPRGRQLEFGGPHFRPPIKRGVGAIPSMLSFDLNATPKMTTDSVYSRSISFQYEPITPQKVNKPEHYQQKKMPINKPPVTVIDLTIDEEPTGKDAQIQVEKSSATSNHQLRENHKPDKGGKDEADLTKTPQQKVRRRKHRPKVIIEGQKKSTPKSLKKPAGSQESTSVRRKYVQKKGVANPLGNETDVADPKKKEPTSLDTLTRKRKYTRRKGVAKPEGEVDKETTKTPNSKASRISQSSCRRTLNFSSNSQARGEISFQYPSSNCDGNLYAQGHSTAQTARPYGQGTTKKDDVTSPPERTQSMDQVQEDNMAGHHTGPTRGKCQIVFLDVTHDKETNSIQERMTPNSSMCSSIFWVPERQLRGLKRQNVSTSEVSEISNRNETEAYNFMQAYIPLFSQNVDKSNALPGLHFPIIHKKKKFEKVYNMGTSSSQLKVHTLRDSCTNQITSEGNQGFSGGPYDIANLQRTSPANDALQTGREVYEDLLALGPKEIIRKKRSKSSTRMRNLASLLEIRRQKPASTSKVVTPPSATKQKITIPHEPPTCMEALVADTRTVLKTKKHTNRSVLANSIGPPLALTWRTISPVDSITEQLNKLDLNATNETSKEKWNAFKAYHSQYLEKRALVPFQRSGALIPFDGSFDNARRRRPRPKVILDDETTRVWELLLENINNEGIDGTDEEKTKWWEEERRIFNGRANSFIARMRLVQGDRQFSPWKGSVVDSVVGVFLTQNVSDHLSSSAFMSVAARFPLKQKTQPAELREEKRCTEEICELYREGNFGLNESIYGDRHEVIECDSIREANSVNTSKNSSDGFFLKDKSKHDLVTSIETAANKPKSLIKDGRDAEDTISFQTPDISSQNSSNSQIAQTIGRTDSLSTSEELKGCVESIGFDSSTSFIKLLQMAGTVLHGNFNEGGEKINSDVNNRQCQSGSLVLDLQNKVHLDSPMYPVETTSPSNSTLCDVPNAGSQAILLDLCKKNSRFFNSSTNRDPCLGEISEPSSESVYGTAFQKIRDVCFKEEPKLSSMNATSDNNDQGSMNATSGNNDQVSAQSSYQEIYNMQKVSKGLIYPQNLADITGSSSNIDNLKNPEHIEVNSNKSDAEKHRGKVGGPKGKGGRPRKDKENWDHLRKQANAGGKERERTVNTMDSVDWDAVRCADVNDIAQSIKERGMNNILAERIKDFLNRIVRDHGSIDLEWLRDVPPDKAKEYLLSMRGLGLKSVECVRLLTLHHLAFPVDTNVGRIAVRLGWVPLQPLPESLQLHLLELYPILESIQKYLWPRLCKLDQRTLYELHYQMITFGKVFCTKSKPNCNACPMRGECRHFTSAFASARLSLPAPEDKSIISATENRTADQNSMRSMNTFHTLQLPSPEANPMNARSGASYSQPIIEEPSSPEPIIEVPATPERDHTQVPQCDIENAFNEDPDEIPTIQLNMEEFTHNLQKIMKNTELQEGNMSKALVALTSAAASIPVPKLKNVRRLRTEHQVYELPDSHPLLEGMDKREPDDPSPYLLAIWTPGETTNSIEPPERRCSSKEYDKLCTDEACSSCNSIREAETQTVRGTLLIPCRTAMRGSFPLNGTYFQVNEVFSDHESSLFPIAVPREWLWNLPRRTVYFGTSIPSIFKGLTTEEIQYCFWRGFVCVRGFDKRTRAPRPLIARLHFPASRLGKGKGKTDGN</sequence>
<proteinExistence type="inferred from homology"/>
<dbReference type="GO" id="GO:0003906">
    <property type="term" value="F:DNA-(apurinic or apyrimidinic site) endonuclease activity"/>
    <property type="evidence" value="ECO:0007669"/>
    <property type="project" value="UniProtKB-ARBA"/>
</dbReference>
<dbReference type="OrthoDB" id="5607at2759"/>
<evidence type="ECO:0000313" key="12">
    <source>
        <dbReference type="EMBL" id="CAA0818864.1"/>
    </source>
</evidence>
<dbReference type="GO" id="GO:0003677">
    <property type="term" value="F:DNA binding"/>
    <property type="evidence" value="ECO:0007669"/>
    <property type="project" value="UniProtKB-KW"/>
</dbReference>
<reference evidence="12" key="1">
    <citation type="submission" date="2019-12" db="EMBL/GenBank/DDBJ databases">
        <authorList>
            <person name="Scholes J."/>
        </authorList>
    </citation>
    <scope>NUCLEOTIDE SEQUENCE</scope>
</reference>
<evidence type="ECO:0000256" key="5">
    <source>
        <dbReference type="ARBA" id="ARBA00022723"/>
    </source>
</evidence>
<dbReference type="EMBL" id="CACSLK010017620">
    <property type="protein sequence ID" value="CAA0818864.1"/>
    <property type="molecule type" value="Genomic_DNA"/>
</dbReference>
<dbReference type="InterPro" id="IPR028924">
    <property type="entry name" value="Perm-CXXC"/>
</dbReference>
<dbReference type="FunFam" id="1.10.1670.10:FF:000004">
    <property type="entry name" value="DNA glycosylase/AP lyase ROS1"/>
    <property type="match status" value="1"/>
</dbReference>
<evidence type="ECO:0000256" key="7">
    <source>
        <dbReference type="ARBA" id="ARBA00023014"/>
    </source>
</evidence>
<feature type="region of interest" description="Disordered" evidence="10">
    <location>
        <begin position="1252"/>
        <end position="1314"/>
    </location>
</feature>
<dbReference type="InterPro" id="IPR003651">
    <property type="entry name" value="Endonuclease3_FeS-loop_motif"/>
</dbReference>
<evidence type="ECO:0000256" key="10">
    <source>
        <dbReference type="SAM" id="MobiDB-lite"/>
    </source>
</evidence>
<organism evidence="12 13">
    <name type="scientific">Striga hermonthica</name>
    <name type="common">Purple witchweed</name>
    <name type="synonym">Buchnera hermonthica</name>
    <dbReference type="NCBI Taxonomy" id="68872"/>
    <lineage>
        <taxon>Eukaryota</taxon>
        <taxon>Viridiplantae</taxon>
        <taxon>Streptophyta</taxon>
        <taxon>Embryophyta</taxon>
        <taxon>Tracheophyta</taxon>
        <taxon>Spermatophyta</taxon>
        <taxon>Magnoliopsida</taxon>
        <taxon>eudicotyledons</taxon>
        <taxon>Gunneridae</taxon>
        <taxon>Pentapetalae</taxon>
        <taxon>asterids</taxon>
        <taxon>lamiids</taxon>
        <taxon>Lamiales</taxon>
        <taxon>Orobanchaceae</taxon>
        <taxon>Buchnereae</taxon>
        <taxon>Striga</taxon>
    </lineage>
</organism>
<dbReference type="Gene3D" id="1.10.340.30">
    <property type="entry name" value="Hypothetical protein, domain 2"/>
    <property type="match status" value="1"/>
</dbReference>
<feature type="compositionally biased region" description="Basic residues" evidence="10">
    <location>
        <begin position="376"/>
        <end position="386"/>
    </location>
</feature>
<feature type="region of interest" description="Disordered" evidence="10">
    <location>
        <begin position="263"/>
        <end position="417"/>
    </location>
</feature>
<dbReference type="InterPro" id="IPR003265">
    <property type="entry name" value="HhH-GPD_domain"/>
</dbReference>
<gene>
    <name evidence="12" type="ORF">SHERM_17755</name>
</gene>
<feature type="compositionally biased region" description="Polar residues" evidence="10">
    <location>
        <begin position="271"/>
        <end position="280"/>
    </location>
</feature>
<feature type="compositionally biased region" description="Low complexity" evidence="10">
    <location>
        <begin position="1028"/>
        <end position="1038"/>
    </location>
</feature>
<feature type="compositionally biased region" description="Basic and acidic residues" evidence="10">
    <location>
        <begin position="281"/>
        <end position="298"/>
    </location>
</feature>
<dbReference type="GO" id="GO:0141166">
    <property type="term" value="P:chromosomal 5-methylcytosine DNA demethylation pathway"/>
    <property type="evidence" value="ECO:0007669"/>
    <property type="project" value="InterPro"/>
</dbReference>
<evidence type="ECO:0000256" key="3">
    <source>
        <dbReference type="ARBA" id="ARBA00005646"/>
    </source>
</evidence>
<evidence type="ECO:0000256" key="1">
    <source>
        <dbReference type="ARBA" id="ARBA00001966"/>
    </source>
</evidence>
<evidence type="ECO:0000313" key="13">
    <source>
        <dbReference type="Proteomes" id="UP001153555"/>
    </source>
</evidence>
<keyword evidence="7" id="KW-0411">Iron-sulfur</keyword>
<dbReference type="PANTHER" id="PTHR46213:SF13">
    <property type="entry name" value="DEMETER-LIKE PROTEIN 2-RELATED"/>
    <property type="match status" value="1"/>
</dbReference>
<keyword evidence="9" id="KW-0539">Nucleus</keyword>
<comment type="similarity">
    <text evidence="3">Belongs to the DNA glycosylase family. DEMETER subfamily.</text>
</comment>
<dbReference type="PANTHER" id="PTHR46213">
    <property type="entry name" value="TRANSCRIPTIONAL ACTIVATOR DEMETER"/>
    <property type="match status" value="1"/>
</dbReference>
<comment type="caution">
    <text evidence="12">The sequence shown here is derived from an EMBL/GenBank/DDBJ whole genome shotgun (WGS) entry which is preliminary data.</text>
</comment>
<feature type="region of interest" description="Disordered" evidence="10">
    <location>
        <begin position="1025"/>
        <end position="1045"/>
    </location>
</feature>
<feature type="compositionally biased region" description="Basic and acidic residues" evidence="10">
    <location>
        <begin position="1290"/>
        <end position="1301"/>
    </location>
</feature>
<dbReference type="GO" id="GO:0051539">
    <property type="term" value="F:4 iron, 4 sulfur cluster binding"/>
    <property type="evidence" value="ECO:0007669"/>
    <property type="project" value="UniProtKB-KW"/>
</dbReference>
<accession>A0A9N7N2Q1</accession>
<feature type="compositionally biased region" description="Basic and acidic residues" evidence="10">
    <location>
        <begin position="387"/>
        <end position="398"/>
    </location>
</feature>
<dbReference type="SMART" id="SM00478">
    <property type="entry name" value="ENDO3c"/>
    <property type="match status" value="1"/>
</dbReference>
<keyword evidence="8" id="KW-0238">DNA-binding</keyword>
<dbReference type="Pfam" id="PF15628">
    <property type="entry name" value="RRM_DME"/>
    <property type="match status" value="1"/>
</dbReference>
<dbReference type="GO" id="GO:0019104">
    <property type="term" value="F:DNA N-glycosylase activity"/>
    <property type="evidence" value="ECO:0007669"/>
    <property type="project" value="InterPro"/>
</dbReference>
<dbReference type="GO" id="GO:0006284">
    <property type="term" value="P:base-excision repair"/>
    <property type="evidence" value="ECO:0007669"/>
    <property type="project" value="InterPro"/>
</dbReference>
<feature type="region of interest" description="Disordered" evidence="10">
    <location>
        <begin position="451"/>
        <end position="474"/>
    </location>
</feature>
<name>A0A9N7N2Q1_STRHE</name>
<keyword evidence="13" id="KW-1185">Reference proteome</keyword>
<dbReference type="InterPro" id="IPR023170">
    <property type="entry name" value="HhH_base_excis_C"/>
</dbReference>
<dbReference type="Pfam" id="PF15629">
    <property type="entry name" value="Perm-CXXC"/>
    <property type="match status" value="1"/>
</dbReference>
<dbReference type="InterPro" id="IPR044811">
    <property type="entry name" value="DME/ROS1"/>
</dbReference>
<dbReference type="InterPro" id="IPR011257">
    <property type="entry name" value="DNA_glycosylase"/>
</dbReference>
<dbReference type="Proteomes" id="UP001153555">
    <property type="component" value="Unassembled WGS sequence"/>
</dbReference>
<dbReference type="Gene3D" id="1.10.1670.10">
    <property type="entry name" value="Helix-hairpin-Helix base-excision DNA repair enzymes (C-terminal)"/>
    <property type="match status" value="1"/>
</dbReference>
<evidence type="ECO:0000259" key="11">
    <source>
        <dbReference type="SMART" id="SM00478"/>
    </source>
</evidence>
<feature type="compositionally biased region" description="Basic and acidic residues" evidence="10">
    <location>
        <begin position="1259"/>
        <end position="1275"/>
    </location>
</feature>
<evidence type="ECO:0000256" key="2">
    <source>
        <dbReference type="ARBA" id="ARBA00004123"/>
    </source>
</evidence>
<evidence type="ECO:0000256" key="6">
    <source>
        <dbReference type="ARBA" id="ARBA00023004"/>
    </source>
</evidence>
<dbReference type="InterPro" id="IPR028925">
    <property type="entry name" value="RRM_DME"/>
</dbReference>
<feature type="region of interest" description="Disordered" evidence="10">
    <location>
        <begin position="1196"/>
        <end position="1222"/>
    </location>
</feature>
<evidence type="ECO:0000256" key="8">
    <source>
        <dbReference type="ARBA" id="ARBA00023125"/>
    </source>
</evidence>
<evidence type="ECO:0000256" key="4">
    <source>
        <dbReference type="ARBA" id="ARBA00022485"/>
    </source>
</evidence>
<dbReference type="GO" id="GO:0035514">
    <property type="term" value="F:DNA demethylase activity"/>
    <property type="evidence" value="ECO:0007669"/>
    <property type="project" value="InterPro"/>
</dbReference>
<evidence type="ECO:0000256" key="9">
    <source>
        <dbReference type="ARBA" id="ARBA00023242"/>
    </source>
</evidence>
<dbReference type="SMART" id="SM00525">
    <property type="entry name" value="FES"/>
    <property type="match status" value="1"/>
</dbReference>
<feature type="compositionally biased region" description="Basic residues" evidence="10">
    <location>
        <begin position="305"/>
        <end position="314"/>
    </location>
</feature>
<feature type="region of interest" description="Disordered" evidence="10">
    <location>
        <begin position="228"/>
        <end position="251"/>
    </location>
</feature>
<dbReference type="CDD" id="cd00056">
    <property type="entry name" value="ENDO3c"/>
    <property type="match status" value="1"/>
</dbReference>
<comment type="cofactor">
    <cofactor evidence="1">
        <name>[4Fe-4S] cluster</name>
        <dbReference type="ChEBI" id="CHEBI:49883"/>
    </cofactor>
</comment>
<keyword evidence="4" id="KW-0004">4Fe-4S</keyword>
<feature type="compositionally biased region" description="Polar residues" evidence="10">
    <location>
        <begin position="399"/>
        <end position="417"/>
    </location>
</feature>
<dbReference type="SUPFAM" id="SSF48150">
    <property type="entry name" value="DNA-glycosylase"/>
    <property type="match status" value="1"/>
</dbReference>
<comment type="subcellular location">
    <subcellularLocation>
        <location evidence="2">Nucleus</location>
    </subcellularLocation>
</comment>
<dbReference type="GO" id="GO:0005634">
    <property type="term" value="C:nucleus"/>
    <property type="evidence" value="ECO:0007669"/>
    <property type="project" value="UniProtKB-SubCell"/>
</dbReference>
<keyword evidence="6" id="KW-0408">Iron</keyword>
<feature type="domain" description="HhH-GPD" evidence="11">
    <location>
        <begin position="1306"/>
        <end position="1474"/>
    </location>
</feature>